<protein>
    <submittedName>
        <fullName evidence="2">Uncharacterized protein</fullName>
    </submittedName>
</protein>
<evidence type="ECO:0000313" key="2">
    <source>
        <dbReference type="EMBL" id="KKK93562.1"/>
    </source>
</evidence>
<dbReference type="EMBL" id="LAZR01047719">
    <property type="protein sequence ID" value="KKK93562.1"/>
    <property type="molecule type" value="Genomic_DNA"/>
</dbReference>
<accession>A0A0F8ZID1</accession>
<comment type="caution">
    <text evidence="2">The sequence shown here is derived from an EMBL/GenBank/DDBJ whole genome shotgun (WGS) entry which is preliminary data.</text>
</comment>
<sequence length="124" mass="13237">ALGFPHGINGTSLAYIQLAGCQHAGLTSDEMEGGPHFQELATLLTAEDYHPGMGIAKAVVRAVCQTALEIGPPGPRQEVTLPNGQTMPGCTPTTLGDYDEALRTNLKKMWGEDFDLEKILEAND</sequence>
<evidence type="ECO:0000256" key="1">
    <source>
        <dbReference type="SAM" id="MobiDB-lite"/>
    </source>
</evidence>
<feature type="region of interest" description="Disordered" evidence="1">
    <location>
        <begin position="71"/>
        <end position="92"/>
    </location>
</feature>
<reference evidence="2" key="1">
    <citation type="journal article" date="2015" name="Nature">
        <title>Complex archaea that bridge the gap between prokaryotes and eukaryotes.</title>
        <authorList>
            <person name="Spang A."/>
            <person name="Saw J.H."/>
            <person name="Jorgensen S.L."/>
            <person name="Zaremba-Niedzwiedzka K."/>
            <person name="Martijn J."/>
            <person name="Lind A.E."/>
            <person name="van Eijk R."/>
            <person name="Schleper C."/>
            <person name="Guy L."/>
            <person name="Ettema T.J."/>
        </authorList>
    </citation>
    <scope>NUCLEOTIDE SEQUENCE</scope>
</reference>
<organism evidence="2">
    <name type="scientific">marine sediment metagenome</name>
    <dbReference type="NCBI Taxonomy" id="412755"/>
    <lineage>
        <taxon>unclassified sequences</taxon>
        <taxon>metagenomes</taxon>
        <taxon>ecological metagenomes</taxon>
    </lineage>
</organism>
<name>A0A0F8ZID1_9ZZZZ</name>
<dbReference type="AlphaFoldDB" id="A0A0F8ZID1"/>
<proteinExistence type="predicted"/>
<feature type="compositionally biased region" description="Polar residues" evidence="1">
    <location>
        <begin position="80"/>
        <end position="92"/>
    </location>
</feature>
<feature type="non-terminal residue" evidence="2">
    <location>
        <position position="1"/>
    </location>
</feature>
<gene>
    <name evidence="2" type="ORF">LCGC14_2691630</name>
</gene>